<dbReference type="GO" id="GO:0016746">
    <property type="term" value="F:acyltransferase activity"/>
    <property type="evidence" value="ECO:0007669"/>
    <property type="project" value="UniProtKB-KW"/>
</dbReference>
<evidence type="ECO:0000313" key="4">
    <source>
        <dbReference type="EMBL" id="AXM97690.1"/>
    </source>
</evidence>
<dbReference type="CDD" id="cd03354">
    <property type="entry name" value="LbH_SAT"/>
    <property type="match status" value="1"/>
</dbReference>
<reference evidence="4 5" key="1">
    <citation type="submission" date="2018-07" db="EMBL/GenBank/DDBJ databases">
        <title>Complete genome sequence of a Pseudomonas plecoglossicida strain pathogenic to the marine fish, Larimichthys crocea.</title>
        <authorList>
            <person name="Tao Z."/>
        </authorList>
    </citation>
    <scope>NUCLEOTIDE SEQUENCE [LARGE SCALE GENOMIC DNA]</scope>
    <source>
        <strain evidence="4 5">XSDHY-P</strain>
    </source>
</reference>
<dbReference type="EMBL" id="CP031146">
    <property type="protein sequence ID" value="AXM97690.1"/>
    <property type="molecule type" value="Genomic_DNA"/>
</dbReference>
<comment type="similarity">
    <text evidence="1">Belongs to the transferase hexapeptide repeat family.</text>
</comment>
<evidence type="ECO:0000313" key="5">
    <source>
        <dbReference type="Proteomes" id="UP000256503"/>
    </source>
</evidence>
<dbReference type="SUPFAM" id="SSF51161">
    <property type="entry name" value="Trimeric LpxA-like enzymes"/>
    <property type="match status" value="1"/>
</dbReference>
<dbReference type="InterPro" id="IPR001451">
    <property type="entry name" value="Hexapep"/>
</dbReference>
<dbReference type="InterPro" id="IPR011004">
    <property type="entry name" value="Trimer_LpxA-like_sf"/>
</dbReference>
<proteinExistence type="inferred from homology"/>
<protein>
    <submittedName>
        <fullName evidence="4">Serine acetyltransferase</fullName>
    </submittedName>
</protein>
<evidence type="ECO:0000256" key="3">
    <source>
        <dbReference type="ARBA" id="ARBA00023315"/>
    </source>
</evidence>
<gene>
    <name evidence="4" type="ORF">DVB73_18790</name>
</gene>
<dbReference type="PANTHER" id="PTHR42811">
    <property type="entry name" value="SERINE ACETYLTRANSFERASE"/>
    <property type="match status" value="1"/>
</dbReference>
<keyword evidence="2" id="KW-0808">Transferase</keyword>
<sequence>MLAPVHWRPGVKYADLLECWRMEVSNKKRTGRPVSLLFNVLRRARKDNKLRFLFAFRLAQYLDARGGLARRHARRMQQRLNLKYAVDIDIGAQIAPGMRIAHLPGVVITRHVSIGRNFFIRQNCSIGIKTLGLDGYALRIGDNVSLGANSCIIADRISIGDNVVIGAMSLVTRDIPANATFYNPRQSVLRGAPE</sequence>
<keyword evidence="3" id="KW-0012">Acyltransferase</keyword>
<dbReference type="Proteomes" id="UP000256503">
    <property type="component" value="Chromosome"/>
</dbReference>
<dbReference type="Gene3D" id="2.160.10.10">
    <property type="entry name" value="Hexapeptide repeat proteins"/>
    <property type="match status" value="1"/>
</dbReference>
<dbReference type="AlphaFoldDB" id="A0AAD0QZ23"/>
<evidence type="ECO:0000256" key="2">
    <source>
        <dbReference type="ARBA" id="ARBA00022679"/>
    </source>
</evidence>
<accession>A0AAD0QZ23</accession>
<dbReference type="InterPro" id="IPR045304">
    <property type="entry name" value="LbH_SAT"/>
</dbReference>
<dbReference type="Pfam" id="PF14602">
    <property type="entry name" value="Hexapep_2"/>
    <property type="match status" value="1"/>
</dbReference>
<evidence type="ECO:0000256" key="1">
    <source>
        <dbReference type="ARBA" id="ARBA00007274"/>
    </source>
</evidence>
<organism evidence="4 5">
    <name type="scientific">Pseudomonas plecoglossicida</name>
    <dbReference type="NCBI Taxonomy" id="70775"/>
    <lineage>
        <taxon>Bacteria</taxon>
        <taxon>Pseudomonadati</taxon>
        <taxon>Pseudomonadota</taxon>
        <taxon>Gammaproteobacteria</taxon>
        <taxon>Pseudomonadales</taxon>
        <taxon>Pseudomonadaceae</taxon>
        <taxon>Pseudomonas</taxon>
    </lineage>
</organism>
<name>A0AAD0QZ23_PSEDL</name>